<evidence type="ECO:0000259" key="8">
    <source>
        <dbReference type="Pfam" id="PF08478"/>
    </source>
</evidence>
<dbReference type="PANTHER" id="PTHR37820">
    <property type="entry name" value="CELL DIVISION PROTEIN DIVIB"/>
    <property type="match status" value="1"/>
</dbReference>
<evidence type="ECO:0000313" key="10">
    <source>
        <dbReference type="Proteomes" id="UP001057291"/>
    </source>
</evidence>
<dbReference type="GO" id="GO:0005886">
    <property type="term" value="C:plasma membrane"/>
    <property type="evidence" value="ECO:0007669"/>
    <property type="project" value="TreeGrafter"/>
</dbReference>
<dbReference type="InterPro" id="IPR013685">
    <property type="entry name" value="POTRA_FtsQ_type"/>
</dbReference>
<dbReference type="Pfam" id="PF08478">
    <property type="entry name" value="POTRA_1"/>
    <property type="match status" value="1"/>
</dbReference>
<dbReference type="Pfam" id="PF03799">
    <property type="entry name" value="FtsQ_DivIB_C"/>
    <property type="match status" value="1"/>
</dbReference>
<gene>
    <name evidence="9" type="ORF">DNHGIG_26920</name>
</gene>
<evidence type="ECO:0000256" key="2">
    <source>
        <dbReference type="ARBA" id="ARBA00022618"/>
    </source>
</evidence>
<name>A0AAV4LHL7_9BACL</name>
<keyword evidence="1" id="KW-1003">Cell membrane</keyword>
<dbReference type="InterPro" id="IPR050487">
    <property type="entry name" value="FtsQ_DivIB"/>
</dbReference>
<sequence length="266" mass="30051">MYVSTSYLDQQPSTPPKRSKWKAVVLVMLFFLIVLTVLFIQSPFSKVRSIEVVGTDDLKPERILADSGLSKGMSIWKIRPSAVSESILEKNPIVNKADISLNIWSGKVIIALSEKKVVGLFLYKGKFYRLLSDGIVFDESATDFPDIPILTTSKNLVITPGQKIGSPEFLMIADQLAKVDDTILKQISEVHQTNGDFWYSWVIYTKDKYEIRLDGKNLQGALETYVKFRQQLNESGKPPGIINFWGDKSWYDPYSGDSSDNSNNHQ</sequence>
<feature type="domain" description="POTRA" evidence="8">
    <location>
        <begin position="45"/>
        <end position="114"/>
    </location>
</feature>
<evidence type="ECO:0000256" key="1">
    <source>
        <dbReference type="ARBA" id="ARBA00022475"/>
    </source>
</evidence>
<evidence type="ECO:0000256" key="4">
    <source>
        <dbReference type="ARBA" id="ARBA00022989"/>
    </source>
</evidence>
<evidence type="ECO:0000256" key="6">
    <source>
        <dbReference type="SAM" id="Phobius"/>
    </source>
</evidence>
<keyword evidence="6" id="KW-0472">Membrane</keyword>
<evidence type="ECO:0000256" key="3">
    <source>
        <dbReference type="ARBA" id="ARBA00022692"/>
    </source>
</evidence>
<comment type="caution">
    <text evidence="9">The sequence shown here is derived from an EMBL/GenBank/DDBJ whole genome shotgun (WGS) entry which is preliminary data.</text>
</comment>
<dbReference type="AlphaFoldDB" id="A0AAV4LHL7"/>
<accession>A0AAV4LHL7</accession>
<keyword evidence="5" id="KW-0131">Cell cycle</keyword>
<dbReference type="EMBL" id="BOQE01000001">
    <property type="protein sequence ID" value="GIM47143.1"/>
    <property type="molecule type" value="Genomic_DNA"/>
</dbReference>
<dbReference type="RefSeq" id="WP_282200162.1">
    <property type="nucleotide sequence ID" value="NZ_BOQE01000001.1"/>
</dbReference>
<feature type="transmembrane region" description="Helical" evidence="6">
    <location>
        <begin position="21"/>
        <end position="40"/>
    </location>
</feature>
<evidence type="ECO:0000256" key="5">
    <source>
        <dbReference type="ARBA" id="ARBA00023306"/>
    </source>
</evidence>
<dbReference type="Proteomes" id="UP001057291">
    <property type="component" value="Unassembled WGS sequence"/>
</dbReference>
<keyword evidence="4 6" id="KW-1133">Transmembrane helix</keyword>
<evidence type="ECO:0008006" key="11">
    <source>
        <dbReference type="Google" id="ProtNLM"/>
    </source>
</evidence>
<proteinExistence type="predicted"/>
<keyword evidence="3 6" id="KW-0812">Transmembrane</keyword>
<dbReference type="InterPro" id="IPR005548">
    <property type="entry name" value="Cell_div_FtsQ/DivIB_C"/>
</dbReference>
<dbReference type="Gene3D" id="3.40.50.10960">
    <property type="match status" value="1"/>
</dbReference>
<dbReference type="PANTHER" id="PTHR37820:SF1">
    <property type="entry name" value="CELL DIVISION PROTEIN FTSQ"/>
    <property type="match status" value="1"/>
</dbReference>
<dbReference type="GO" id="GO:0051301">
    <property type="term" value="P:cell division"/>
    <property type="evidence" value="ECO:0007669"/>
    <property type="project" value="UniProtKB-KW"/>
</dbReference>
<feature type="domain" description="Cell division protein FtsQ/DivIB C-terminal" evidence="7">
    <location>
        <begin position="125"/>
        <end position="234"/>
    </location>
</feature>
<organism evidence="9 10">
    <name type="scientific">Collibacillus ludicampi</name>
    <dbReference type="NCBI Taxonomy" id="2771369"/>
    <lineage>
        <taxon>Bacteria</taxon>
        <taxon>Bacillati</taxon>
        <taxon>Bacillota</taxon>
        <taxon>Bacilli</taxon>
        <taxon>Bacillales</taxon>
        <taxon>Alicyclobacillaceae</taxon>
        <taxon>Collibacillus</taxon>
    </lineage>
</organism>
<evidence type="ECO:0000259" key="7">
    <source>
        <dbReference type="Pfam" id="PF03799"/>
    </source>
</evidence>
<keyword evidence="2" id="KW-0132">Cell division</keyword>
<evidence type="ECO:0000313" key="9">
    <source>
        <dbReference type="EMBL" id="GIM47143.1"/>
    </source>
</evidence>
<keyword evidence="10" id="KW-1185">Reference proteome</keyword>
<protein>
    <recommendedName>
        <fullName evidence="11">Cell division protein DivIB</fullName>
    </recommendedName>
</protein>
<reference evidence="9" key="1">
    <citation type="journal article" date="2023" name="Int. J. Syst. Evol. Microbiol.">
        <title>Collibacillus ludicampi gen. nov., sp. nov., a new soil bacterium of the family Alicyclobacillaceae.</title>
        <authorList>
            <person name="Jojima T."/>
            <person name="Ioku Y."/>
            <person name="Fukuta Y."/>
            <person name="Shirasaka N."/>
            <person name="Matsumura Y."/>
            <person name="Mori M."/>
        </authorList>
    </citation>
    <scope>NUCLEOTIDE SEQUENCE</scope>
    <source>
        <strain evidence="9">TP075</strain>
    </source>
</reference>